<evidence type="ECO:0000313" key="2">
    <source>
        <dbReference type="EMBL" id="RPD65218.1"/>
    </source>
</evidence>
<feature type="region of interest" description="Disordered" evidence="1">
    <location>
        <begin position="65"/>
        <end position="84"/>
    </location>
</feature>
<proteinExistence type="predicted"/>
<sequence>MMASGSRTVRRLLPFRFTYIAYSTPTICPRGVSSARLLVRPPFAPSAIAGSKAAIRTSLGIPVRSPTRCSGRSEKAPPGRPLAIDEREGRKIAVDDLGWPLSSPRVDCHLALSTIPTLLARGGPRPLPNPKLAADAPAPSPLTELGR</sequence>
<keyword evidence="3" id="KW-1185">Reference proteome</keyword>
<gene>
    <name evidence="2" type="ORF">L227DRAFT_205413</name>
</gene>
<organism evidence="2 3">
    <name type="scientific">Lentinus tigrinus ALCF2SS1-6</name>
    <dbReference type="NCBI Taxonomy" id="1328759"/>
    <lineage>
        <taxon>Eukaryota</taxon>
        <taxon>Fungi</taxon>
        <taxon>Dikarya</taxon>
        <taxon>Basidiomycota</taxon>
        <taxon>Agaricomycotina</taxon>
        <taxon>Agaricomycetes</taxon>
        <taxon>Polyporales</taxon>
        <taxon>Polyporaceae</taxon>
        <taxon>Lentinus</taxon>
    </lineage>
</organism>
<protein>
    <submittedName>
        <fullName evidence="2">Uncharacterized protein</fullName>
    </submittedName>
</protein>
<dbReference type="Proteomes" id="UP000313359">
    <property type="component" value="Unassembled WGS sequence"/>
</dbReference>
<dbReference type="AlphaFoldDB" id="A0A5C2SPF7"/>
<name>A0A5C2SPF7_9APHY</name>
<dbReference type="EMBL" id="ML122252">
    <property type="protein sequence ID" value="RPD65218.1"/>
    <property type="molecule type" value="Genomic_DNA"/>
</dbReference>
<feature type="compositionally biased region" description="Basic and acidic residues" evidence="1">
    <location>
        <begin position="71"/>
        <end position="84"/>
    </location>
</feature>
<reference evidence="2" key="1">
    <citation type="journal article" date="2018" name="Genome Biol. Evol.">
        <title>Genomics and development of Lentinus tigrinus, a white-rot wood-decaying mushroom with dimorphic fruiting bodies.</title>
        <authorList>
            <person name="Wu B."/>
            <person name="Xu Z."/>
            <person name="Knudson A."/>
            <person name="Carlson A."/>
            <person name="Chen N."/>
            <person name="Kovaka S."/>
            <person name="LaButti K."/>
            <person name="Lipzen A."/>
            <person name="Pennachio C."/>
            <person name="Riley R."/>
            <person name="Schakwitz W."/>
            <person name="Umezawa K."/>
            <person name="Ohm R.A."/>
            <person name="Grigoriev I.V."/>
            <person name="Nagy L.G."/>
            <person name="Gibbons J."/>
            <person name="Hibbett D."/>
        </authorList>
    </citation>
    <scope>NUCLEOTIDE SEQUENCE [LARGE SCALE GENOMIC DNA]</scope>
    <source>
        <strain evidence="2">ALCF2SS1-6</strain>
    </source>
</reference>
<evidence type="ECO:0000313" key="3">
    <source>
        <dbReference type="Proteomes" id="UP000313359"/>
    </source>
</evidence>
<accession>A0A5C2SPF7</accession>
<feature type="region of interest" description="Disordered" evidence="1">
    <location>
        <begin position="120"/>
        <end position="147"/>
    </location>
</feature>
<evidence type="ECO:0000256" key="1">
    <source>
        <dbReference type="SAM" id="MobiDB-lite"/>
    </source>
</evidence>